<accession>A0A929PYU9</accession>
<feature type="transmembrane region" description="Helical" evidence="1">
    <location>
        <begin position="556"/>
        <end position="573"/>
    </location>
</feature>
<proteinExistence type="predicted"/>
<organism evidence="2 3">
    <name type="scientific">Mucilaginibacter myungsuensis</name>
    <dbReference type="NCBI Taxonomy" id="649104"/>
    <lineage>
        <taxon>Bacteria</taxon>
        <taxon>Pseudomonadati</taxon>
        <taxon>Bacteroidota</taxon>
        <taxon>Sphingobacteriia</taxon>
        <taxon>Sphingobacteriales</taxon>
        <taxon>Sphingobacteriaceae</taxon>
        <taxon>Mucilaginibacter</taxon>
    </lineage>
</organism>
<feature type="transmembrane region" description="Helical" evidence="1">
    <location>
        <begin position="337"/>
        <end position="361"/>
    </location>
</feature>
<evidence type="ECO:0000313" key="3">
    <source>
        <dbReference type="Proteomes" id="UP000622475"/>
    </source>
</evidence>
<evidence type="ECO:0000313" key="2">
    <source>
        <dbReference type="EMBL" id="MBE9663830.1"/>
    </source>
</evidence>
<feature type="transmembrane region" description="Helical" evidence="1">
    <location>
        <begin position="257"/>
        <end position="280"/>
    </location>
</feature>
<feature type="transmembrane region" description="Helical" evidence="1">
    <location>
        <begin position="112"/>
        <end position="133"/>
    </location>
</feature>
<feature type="transmembrane region" description="Helical" evidence="1">
    <location>
        <begin position="287"/>
        <end position="306"/>
    </location>
</feature>
<dbReference type="RefSeq" id="WP_194113079.1">
    <property type="nucleotide sequence ID" value="NZ_JADFFL010000008.1"/>
</dbReference>
<keyword evidence="3" id="KW-1185">Reference proteome</keyword>
<protein>
    <submittedName>
        <fullName evidence="2">DUF2723 domain-containing protein</fullName>
    </submittedName>
</protein>
<reference evidence="2" key="1">
    <citation type="submission" date="2020-10" db="EMBL/GenBank/DDBJ databases">
        <title>Mucilaginibacter mali sp. nov., isolated from rhizosphere soil of apple orchard.</title>
        <authorList>
            <person name="Lee J.-S."/>
            <person name="Kim H.S."/>
            <person name="Kim J.-S."/>
        </authorList>
    </citation>
    <scope>NUCLEOTIDE SEQUENCE</scope>
    <source>
        <strain evidence="2">KCTC 22746</strain>
    </source>
</reference>
<sequence>MNYAKINNIFGWLAFLIAAVTYTLTLEPSASFWDCGEFIACIYRLQVAHQPGAPLFTIIGKAFSLLSMGDIHKVAYWSNMASAMASAATILFLFWSITALAKKILIKKEGDLNLTNTILIIGAGLVGALAYSWSDTFWFSAVESEVYAESSLCTAIVFWAILKWEAHADEPYADRWLIFIAYIMGLSIGIHLLNLLVIPAIAVLIYFRRSKETTAAGTIWSFVLGVIVLGIVLWGVIQFSVKGAAFLDLLFVNSLGFGFGSGAVLFYLLLIVALVLGVYYTIKPVTAYIIAAAGILVLLATLSAGASSAGNGILAFVVCAIALAVLEYVVKIRQKRYILNMALVSVMMILFGYSSFVMLVIRAKAGTNLNNSDPQDAFTLNSYLNRDQYGDTPLLYGPYFDAKPESSGEEGAAIYRRGKDKYEIAGHKQKTTYDHNTIFPRMHKEERARFYRQWMQLGPDERPTLATNLGFFLSWQINQMYTRYFLWNFVGRTNEMDGQNSSGSIDGNWANPLKGGKAYPYTVTDSKAFNKMYGLPLIIGLIGAVFHFMRRQKDAGIVGLLFFFTGLAIVLYLNQDPLQPRERDYAYAGSFYAFAIWIGLGVLAIAEFLSKKINPKMGAILATVVCLLAAPILMASQEWDDHDRSTKYTPRDMASNYLNSCAKDAILFTYGDNDTYPLWYAQEVENVRPDIRIVNLSLLGTDWYIRQMKQKMNESAPLPITMPNEKFQAGVRDVTYFADRNIAGSTELKDVFDFITSDDNAVKEQLFEGAPEMNYLPTKNLKMTLNADQLVKDGVIPAADKAKIPAIMEWKYRSNYVTKDNLAMMDILSHNNFKRPVYFTITVGSDNMMGLDNYMYNEGFTYHLLPIPIDTAVNRPLEATNTMAMYNNMMTKFKFGNFKHAKFLDHESLTMFYPIILKQFLLLADHLIKEGRTDLAQKALAKFDAEMPNLTPYPAVAYSKEFLAQTAYRAGADKLAAKWSKEVNDVVVNLLDYSVKATQASEQVDNENIEISIEVLGNQIRTAKAFHQDALADKYMAQYKNYATKLNINLQ</sequence>
<feature type="transmembrane region" description="Helical" evidence="1">
    <location>
        <begin position="219"/>
        <end position="237"/>
    </location>
</feature>
<name>A0A929PYU9_9SPHI</name>
<gene>
    <name evidence="2" type="ORF">IRJ16_18245</name>
</gene>
<feature type="transmembrane region" description="Helical" evidence="1">
    <location>
        <begin position="74"/>
        <end position="100"/>
    </location>
</feature>
<dbReference type="Pfam" id="PF11028">
    <property type="entry name" value="TMEM260-like"/>
    <property type="match status" value="1"/>
</dbReference>
<dbReference type="InterPro" id="IPR021280">
    <property type="entry name" value="TMEM260-like"/>
</dbReference>
<dbReference type="PANTHER" id="PTHR16214:SF3">
    <property type="entry name" value="TRANSMEMBRANE PROTEIN 260"/>
    <property type="match status" value="1"/>
</dbReference>
<feature type="transmembrane region" description="Helical" evidence="1">
    <location>
        <begin position="618"/>
        <end position="636"/>
    </location>
</feature>
<comment type="caution">
    <text evidence="2">The sequence shown here is derived from an EMBL/GenBank/DDBJ whole genome shotgun (WGS) entry which is preliminary data.</text>
</comment>
<feature type="transmembrane region" description="Helical" evidence="1">
    <location>
        <begin position="176"/>
        <end position="207"/>
    </location>
</feature>
<feature type="transmembrane region" description="Helical" evidence="1">
    <location>
        <begin position="585"/>
        <end position="606"/>
    </location>
</feature>
<feature type="transmembrane region" description="Helical" evidence="1">
    <location>
        <begin position="312"/>
        <end position="330"/>
    </location>
</feature>
<feature type="transmembrane region" description="Helical" evidence="1">
    <location>
        <begin position="532"/>
        <end position="549"/>
    </location>
</feature>
<keyword evidence="1" id="KW-0812">Transmembrane</keyword>
<dbReference type="EMBL" id="JADFFL010000008">
    <property type="protein sequence ID" value="MBE9663830.1"/>
    <property type="molecule type" value="Genomic_DNA"/>
</dbReference>
<dbReference type="InterPro" id="IPR052724">
    <property type="entry name" value="GT117_domain-containing"/>
</dbReference>
<dbReference type="AlphaFoldDB" id="A0A929PYU9"/>
<dbReference type="Proteomes" id="UP000622475">
    <property type="component" value="Unassembled WGS sequence"/>
</dbReference>
<evidence type="ECO:0000256" key="1">
    <source>
        <dbReference type="SAM" id="Phobius"/>
    </source>
</evidence>
<keyword evidence="1" id="KW-0472">Membrane</keyword>
<keyword evidence="1" id="KW-1133">Transmembrane helix</keyword>
<dbReference type="PANTHER" id="PTHR16214">
    <property type="entry name" value="TRANSMEMBRANE PROTEIN 260"/>
    <property type="match status" value="1"/>
</dbReference>